<evidence type="ECO:0000313" key="3">
    <source>
        <dbReference type="EMBL" id="OCK84846.1"/>
    </source>
</evidence>
<gene>
    <name evidence="3" type="ORF">K432DRAFT_344324</name>
</gene>
<feature type="domain" description="Amidase" evidence="2">
    <location>
        <begin position="157"/>
        <end position="561"/>
    </location>
</feature>
<dbReference type="InterPro" id="IPR036928">
    <property type="entry name" value="AS_sf"/>
</dbReference>
<sequence length="598" mass="64796">MATPGLAAVTGFINYPLPKPLEVKYQAPSPEANPVVRGLLLVYGASLISSLSSAQNYLWKNAGFSCLHGRKELEDVENRYDPTVIPVRGPDAESPTKYTATTNIRAPLKDTSGRFYSISDFHEAFKTGNLTPNDVVESLLPLIRRDVKSPTKHSIAFLDTKVDIVRRAAEAATQRYKDGQPLGILDGVPIAIKDEMDLKGYKRCAGSKLDFTHKDDVTSWCVTKLEEEGAIVLGKLNMHELGTDTTNNNPNYGTPLNPYNEHYYTGGSSGGAAYAVGAGLVPFAVGTDGGGSIRIPSAYCGIYGLKPSHGRVSAGPGPNTANTTVVWGPLASNMADLEVSYRVLAIPDPHHPASSQFAPPQPFRGERKKVLGIYKHWFDRADPSVRAVCQKALDFFTGKLGYELVDITLPMIHEGQMAHAMTILAEIAALHPDVTDLTAANKILITVGSKTPATDLLLAQKLRNILMEHLAYLFQKHPGLIIVTPTTPNPGWHISGGKGDLKYGVSDANMSVRSMEYVWLANFTGVPCITFPVGYVDPVEGKGKIPIALSGNGEWGSEDELIEFGYDGEAWLNSGLEGGRRRPENWIDVLNLKKDGEA</sequence>
<dbReference type="InterPro" id="IPR023631">
    <property type="entry name" value="Amidase_dom"/>
</dbReference>
<dbReference type="AlphaFoldDB" id="A0A8E2EJ19"/>
<protein>
    <submittedName>
        <fullName evidence="3">Amidase signature enzyme</fullName>
    </submittedName>
</protein>
<dbReference type="PANTHER" id="PTHR11895:SF67">
    <property type="entry name" value="AMIDASE DOMAIN-CONTAINING PROTEIN"/>
    <property type="match status" value="1"/>
</dbReference>
<dbReference type="InterPro" id="IPR020556">
    <property type="entry name" value="Amidase_CS"/>
</dbReference>
<organism evidence="3 4">
    <name type="scientific">Lepidopterella palustris CBS 459.81</name>
    <dbReference type="NCBI Taxonomy" id="1314670"/>
    <lineage>
        <taxon>Eukaryota</taxon>
        <taxon>Fungi</taxon>
        <taxon>Dikarya</taxon>
        <taxon>Ascomycota</taxon>
        <taxon>Pezizomycotina</taxon>
        <taxon>Dothideomycetes</taxon>
        <taxon>Pleosporomycetidae</taxon>
        <taxon>Mytilinidiales</taxon>
        <taxon>Argynnaceae</taxon>
        <taxon>Lepidopterella</taxon>
    </lineage>
</organism>
<dbReference type="EMBL" id="KV744829">
    <property type="protein sequence ID" value="OCK84846.1"/>
    <property type="molecule type" value="Genomic_DNA"/>
</dbReference>
<evidence type="ECO:0000313" key="4">
    <source>
        <dbReference type="Proteomes" id="UP000250266"/>
    </source>
</evidence>
<name>A0A8E2EJ19_9PEZI</name>
<accession>A0A8E2EJ19</accession>
<dbReference type="SUPFAM" id="SSF75304">
    <property type="entry name" value="Amidase signature (AS) enzymes"/>
    <property type="match status" value="1"/>
</dbReference>
<dbReference type="Gene3D" id="3.90.1300.10">
    <property type="entry name" value="Amidase signature (AS) domain"/>
    <property type="match status" value="1"/>
</dbReference>
<dbReference type="Pfam" id="PF01425">
    <property type="entry name" value="Amidase"/>
    <property type="match status" value="1"/>
</dbReference>
<evidence type="ECO:0000259" key="2">
    <source>
        <dbReference type="Pfam" id="PF01425"/>
    </source>
</evidence>
<comment type="similarity">
    <text evidence="1">Belongs to the amidase family.</text>
</comment>
<dbReference type="GO" id="GO:0003824">
    <property type="term" value="F:catalytic activity"/>
    <property type="evidence" value="ECO:0007669"/>
    <property type="project" value="InterPro"/>
</dbReference>
<dbReference type="Proteomes" id="UP000250266">
    <property type="component" value="Unassembled WGS sequence"/>
</dbReference>
<dbReference type="OrthoDB" id="421993at2759"/>
<dbReference type="InterPro" id="IPR000120">
    <property type="entry name" value="Amidase"/>
</dbReference>
<dbReference type="PROSITE" id="PS00571">
    <property type="entry name" value="AMIDASES"/>
    <property type="match status" value="1"/>
</dbReference>
<keyword evidence="4" id="KW-1185">Reference proteome</keyword>
<proteinExistence type="inferred from homology"/>
<reference evidence="3 4" key="1">
    <citation type="journal article" date="2016" name="Nat. Commun.">
        <title>Ectomycorrhizal ecology is imprinted in the genome of the dominant symbiotic fungus Cenococcum geophilum.</title>
        <authorList>
            <consortium name="DOE Joint Genome Institute"/>
            <person name="Peter M."/>
            <person name="Kohler A."/>
            <person name="Ohm R.A."/>
            <person name="Kuo A."/>
            <person name="Krutzmann J."/>
            <person name="Morin E."/>
            <person name="Arend M."/>
            <person name="Barry K.W."/>
            <person name="Binder M."/>
            <person name="Choi C."/>
            <person name="Clum A."/>
            <person name="Copeland A."/>
            <person name="Grisel N."/>
            <person name="Haridas S."/>
            <person name="Kipfer T."/>
            <person name="LaButti K."/>
            <person name="Lindquist E."/>
            <person name="Lipzen A."/>
            <person name="Maire R."/>
            <person name="Meier B."/>
            <person name="Mihaltcheva S."/>
            <person name="Molinier V."/>
            <person name="Murat C."/>
            <person name="Poggeler S."/>
            <person name="Quandt C.A."/>
            <person name="Sperisen C."/>
            <person name="Tritt A."/>
            <person name="Tisserant E."/>
            <person name="Crous P.W."/>
            <person name="Henrissat B."/>
            <person name="Nehls U."/>
            <person name="Egli S."/>
            <person name="Spatafora J.W."/>
            <person name="Grigoriev I.V."/>
            <person name="Martin F.M."/>
        </authorList>
    </citation>
    <scope>NUCLEOTIDE SEQUENCE [LARGE SCALE GENOMIC DNA]</scope>
    <source>
        <strain evidence="3 4">CBS 459.81</strain>
    </source>
</reference>
<evidence type="ECO:0000256" key="1">
    <source>
        <dbReference type="ARBA" id="ARBA00009199"/>
    </source>
</evidence>
<dbReference type="PANTHER" id="PTHR11895">
    <property type="entry name" value="TRANSAMIDASE"/>
    <property type="match status" value="1"/>
</dbReference>